<dbReference type="InterPro" id="IPR008979">
    <property type="entry name" value="Galactose-bd-like_sf"/>
</dbReference>
<evidence type="ECO:0000313" key="11">
    <source>
        <dbReference type="EMBL" id="NEG90060.1"/>
    </source>
</evidence>
<dbReference type="InterPro" id="IPR008252">
    <property type="entry name" value="Pept_S15_Xpro"/>
</dbReference>
<feature type="compositionally biased region" description="Polar residues" evidence="9">
    <location>
        <begin position="1"/>
        <end position="10"/>
    </location>
</feature>
<evidence type="ECO:0000256" key="7">
    <source>
        <dbReference type="ARBA" id="ARBA00022825"/>
    </source>
</evidence>
<dbReference type="InterPro" id="IPR029058">
    <property type="entry name" value="AB_hydrolase_fold"/>
</dbReference>
<evidence type="ECO:0000256" key="2">
    <source>
        <dbReference type="ARBA" id="ARBA00010819"/>
    </source>
</evidence>
<dbReference type="GO" id="GO:0006508">
    <property type="term" value="P:proteolysis"/>
    <property type="evidence" value="ECO:0007669"/>
    <property type="project" value="UniProtKB-KW"/>
</dbReference>
<feature type="compositionally biased region" description="Low complexity" evidence="9">
    <location>
        <begin position="33"/>
        <end position="50"/>
    </location>
</feature>
<protein>
    <recommendedName>
        <fullName evidence="3">Xaa-Pro dipeptidyl-peptidase</fullName>
        <ecNumber evidence="3">3.4.14.11</ecNumber>
    </recommendedName>
    <alternativeName>
        <fullName evidence="8">X-prolyl-dipeptidyl aminopeptidase</fullName>
    </alternativeName>
</protein>
<dbReference type="SMART" id="SM00939">
    <property type="entry name" value="PepX_C"/>
    <property type="match status" value="1"/>
</dbReference>
<evidence type="ECO:0000256" key="6">
    <source>
        <dbReference type="ARBA" id="ARBA00022801"/>
    </source>
</evidence>
<keyword evidence="5" id="KW-0645">Protease</keyword>
<dbReference type="EMBL" id="WHZW01000017">
    <property type="protein sequence ID" value="NEG90060.1"/>
    <property type="molecule type" value="Genomic_DNA"/>
</dbReference>
<dbReference type="GO" id="GO:0008236">
    <property type="term" value="F:serine-type peptidase activity"/>
    <property type="evidence" value="ECO:0007669"/>
    <property type="project" value="UniProtKB-KW"/>
</dbReference>
<dbReference type="InterPro" id="IPR013736">
    <property type="entry name" value="Xaa-Pro_dipept_C"/>
</dbReference>
<keyword evidence="4" id="KW-0031">Aminopeptidase</keyword>
<evidence type="ECO:0000313" key="12">
    <source>
        <dbReference type="Proteomes" id="UP000469194"/>
    </source>
</evidence>
<dbReference type="Pfam" id="PF08530">
    <property type="entry name" value="PepX_C"/>
    <property type="match status" value="1"/>
</dbReference>
<feature type="region of interest" description="Disordered" evidence="9">
    <location>
        <begin position="146"/>
        <end position="176"/>
    </location>
</feature>
<comment type="caution">
    <text evidence="11">The sequence shown here is derived from an EMBL/GenBank/DDBJ whole genome shotgun (WGS) entry which is preliminary data.</text>
</comment>
<dbReference type="Proteomes" id="UP000469194">
    <property type="component" value="Unassembled WGS sequence"/>
</dbReference>
<evidence type="ECO:0000256" key="4">
    <source>
        <dbReference type="ARBA" id="ARBA00022438"/>
    </source>
</evidence>
<dbReference type="Gene3D" id="3.40.50.1820">
    <property type="entry name" value="alpha/beta hydrolase"/>
    <property type="match status" value="1"/>
</dbReference>
<name>A0A6N9Z6M3_9BIFI</name>
<proteinExistence type="inferred from homology"/>
<evidence type="ECO:0000256" key="8">
    <source>
        <dbReference type="ARBA" id="ARBA00030045"/>
    </source>
</evidence>
<accession>A0A6N9Z6M3</accession>
<gene>
    <name evidence="11" type="ORF">GFD25_08705</name>
</gene>
<dbReference type="Pfam" id="PF02129">
    <property type="entry name" value="Peptidase_S15"/>
    <property type="match status" value="1"/>
</dbReference>
<dbReference type="EC" id="3.4.14.11" evidence="3"/>
<dbReference type="GO" id="GO:0004177">
    <property type="term" value="F:aminopeptidase activity"/>
    <property type="evidence" value="ECO:0007669"/>
    <property type="project" value="UniProtKB-KW"/>
</dbReference>
<dbReference type="InterPro" id="IPR000383">
    <property type="entry name" value="Xaa-Pro-like_dom"/>
</dbReference>
<dbReference type="AlphaFoldDB" id="A0A6N9Z6M3"/>
<organism evidence="11 12">
    <name type="scientific">Bifidobacterium aerophilum</name>
    <dbReference type="NCBI Taxonomy" id="1798155"/>
    <lineage>
        <taxon>Bacteria</taxon>
        <taxon>Bacillati</taxon>
        <taxon>Actinomycetota</taxon>
        <taxon>Actinomycetes</taxon>
        <taxon>Bifidobacteriales</taxon>
        <taxon>Bifidobacteriaceae</taxon>
        <taxon>Bifidobacterium</taxon>
    </lineage>
</organism>
<dbReference type="SUPFAM" id="SSF49785">
    <property type="entry name" value="Galactose-binding domain-like"/>
    <property type="match status" value="1"/>
</dbReference>
<keyword evidence="6" id="KW-0378">Hydrolase</keyword>
<dbReference type="PRINTS" id="PR00923">
    <property type="entry name" value="LACTOPTASE"/>
</dbReference>
<dbReference type="SUPFAM" id="SSF53474">
    <property type="entry name" value="alpha/beta-Hydrolases"/>
    <property type="match status" value="1"/>
</dbReference>
<evidence type="ECO:0000256" key="9">
    <source>
        <dbReference type="SAM" id="MobiDB-lite"/>
    </source>
</evidence>
<evidence type="ECO:0000256" key="1">
    <source>
        <dbReference type="ARBA" id="ARBA00000123"/>
    </source>
</evidence>
<dbReference type="Gene3D" id="1.10.246.70">
    <property type="match status" value="1"/>
</dbReference>
<dbReference type="GO" id="GO:0008239">
    <property type="term" value="F:dipeptidyl-peptidase activity"/>
    <property type="evidence" value="ECO:0007669"/>
    <property type="project" value="UniProtKB-EC"/>
</dbReference>
<comment type="catalytic activity">
    <reaction evidence="1">
        <text>Hydrolyzes Xaa-Pro-|- bonds to release unblocked, N-terminal dipeptides from substrates including Ala-Pro-|-p-nitroanilide and (sequentially) Tyr-Pro-|-Phe-Pro-|-Gly-Pro-|-Ile.</text>
        <dbReference type="EC" id="3.4.14.11"/>
    </reaction>
</comment>
<keyword evidence="12" id="KW-1185">Reference proteome</keyword>
<keyword evidence="7" id="KW-0720">Serine protease</keyword>
<dbReference type="Gene3D" id="2.60.120.260">
    <property type="entry name" value="Galactose-binding domain-like"/>
    <property type="match status" value="1"/>
</dbReference>
<evidence type="ECO:0000256" key="5">
    <source>
        <dbReference type="ARBA" id="ARBA00022670"/>
    </source>
</evidence>
<evidence type="ECO:0000256" key="3">
    <source>
        <dbReference type="ARBA" id="ARBA00012463"/>
    </source>
</evidence>
<feature type="region of interest" description="Disordered" evidence="9">
    <location>
        <begin position="1"/>
        <end position="58"/>
    </location>
</feature>
<feature type="domain" description="Xaa-Pro dipeptidyl-peptidase C-terminal" evidence="10">
    <location>
        <begin position="440"/>
        <end position="701"/>
    </location>
</feature>
<sequence>MSWASRTIPTNKHRAVEQQPAVRTPRMTDDRSTASQPTPATRAAAAQPTAGSRHLSAPTSPTYDYRACITERVWVETPVDTDGDGLADLIAVYIRRPRETADGLVVPAIYVADPYMLGCDDDGYTPHDTDVELTVGGDGMDAAAADTTGTAPHDSADSAPQTAAQTAFRPTKSRPTAGTGLADHCDFPELECISDYYAFYNSCGYATVFCAGLGTRGSQGFNDCGSPEEAAAFAAVIDWLNGRAHAFTNPTDNVEVKADWASGRIAMTGKSYLGTMCVAVAATGVRGLATILPVAGISDWYDYYRCNGLARPALGWQGDDIDLLNEYCFSRVRDGIDDATKAAYDRHLADIRERMDRDGGDRNPWWQERDYLSQLERLPERPCPAFIVQGLDDMNVKPSQATRLAAVLRGRGTRTTLVLHRGAHCYTHDLADNPVNALAHRWLDHYLIDDNTDIADIPAALVQDDVDQRRWTPYDGGFPEHGDLPEFRPAGGGEASIADERHGTPATVTIVDDLDATAFDRTNPESSLGAWRDELVLSDPAPRHELRFDTAPFTADTRLGRERPIVEFEASFDSPAAILSVMLVDVGAHERLTCEQETVGSMRCGLNGPEIELKRFVTEHEPSPYRVLTRGWANAQNVDGSWTKRRLEPGRRYHYAIDMEPFERTIPAGDQLRLIVFGVDPEATVKPSGTRRIAVDPASVHIR</sequence>
<reference evidence="11 12" key="1">
    <citation type="submission" date="2019-10" db="EMBL/GenBank/DDBJ databases">
        <title>Bifidobacterium from non-human primates.</title>
        <authorList>
            <person name="Modesto M."/>
        </authorList>
    </citation>
    <scope>NUCLEOTIDE SEQUENCE [LARGE SCALE GENOMIC DNA]</scope>
    <source>
        <strain evidence="11 12">TRE17</strain>
    </source>
</reference>
<evidence type="ECO:0000259" key="10">
    <source>
        <dbReference type="SMART" id="SM00939"/>
    </source>
</evidence>
<comment type="similarity">
    <text evidence="2">Belongs to the peptidase S15 family.</text>
</comment>